<proteinExistence type="predicted"/>
<dbReference type="Proteomes" id="UP000037405">
    <property type="component" value="Unassembled WGS sequence"/>
</dbReference>
<dbReference type="EMBL" id="LGUE01000004">
    <property type="protein sequence ID" value="KON85274.1"/>
    <property type="molecule type" value="Genomic_DNA"/>
</dbReference>
<feature type="transmembrane region" description="Helical" evidence="1">
    <location>
        <begin position="113"/>
        <end position="142"/>
    </location>
</feature>
<evidence type="ECO:0000313" key="2">
    <source>
        <dbReference type="EMBL" id="KON85274.1"/>
    </source>
</evidence>
<dbReference type="OrthoDB" id="9795813at2"/>
<name>A0A0M0G5Z6_9BACI</name>
<dbReference type="Gene3D" id="1.10.1760.20">
    <property type="match status" value="1"/>
</dbReference>
<keyword evidence="3" id="KW-1185">Reference proteome</keyword>
<reference evidence="3" key="1">
    <citation type="submission" date="2015-07" db="EMBL/GenBank/DDBJ databases">
        <title>Fjat-14235 jcm11544.</title>
        <authorList>
            <person name="Liu B."/>
            <person name="Wang J."/>
            <person name="Zhu Y."/>
            <person name="Liu G."/>
            <person name="Chen Q."/>
            <person name="Chen Z."/>
            <person name="Lan J."/>
            <person name="Che J."/>
            <person name="Ge C."/>
            <person name="Shi H."/>
            <person name="Pan Z."/>
            <person name="Liu X."/>
        </authorList>
    </citation>
    <scope>NUCLEOTIDE SEQUENCE [LARGE SCALE GENOMIC DNA]</scope>
    <source>
        <strain evidence="3">JCM 11544</strain>
    </source>
</reference>
<keyword evidence="1" id="KW-0812">Transmembrane</keyword>
<keyword evidence="1" id="KW-1133">Transmembrane helix</keyword>
<feature type="transmembrane region" description="Helical" evidence="1">
    <location>
        <begin position="55"/>
        <end position="75"/>
    </location>
</feature>
<evidence type="ECO:0000256" key="1">
    <source>
        <dbReference type="SAM" id="Phobius"/>
    </source>
</evidence>
<dbReference type="NCBIfam" id="TIGR02357">
    <property type="entry name" value="ECF_ThiT_YuaJ"/>
    <property type="match status" value="1"/>
</dbReference>
<dbReference type="GO" id="GO:0015234">
    <property type="term" value="F:thiamine transmembrane transporter activity"/>
    <property type="evidence" value="ECO:0007669"/>
    <property type="project" value="InterPro"/>
</dbReference>
<dbReference type="PATRIC" id="fig|189381.12.peg.3103"/>
<dbReference type="GO" id="GO:0005886">
    <property type="term" value="C:plasma membrane"/>
    <property type="evidence" value="ECO:0007669"/>
    <property type="project" value="InterPro"/>
</dbReference>
<dbReference type="STRING" id="189381.GCA_900166615_00896"/>
<protein>
    <submittedName>
        <fullName evidence="2">Proton-coupled thiamine transporter YuaJ</fullName>
    </submittedName>
</protein>
<feature type="transmembrane region" description="Helical" evidence="1">
    <location>
        <begin position="162"/>
        <end position="184"/>
    </location>
</feature>
<feature type="transmembrane region" description="Helical" evidence="1">
    <location>
        <begin position="29"/>
        <end position="48"/>
    </location>
</feature>
<feature type="transmembrane region" description="Helical" evidence="1">
    <location>
        <begin position="81"/>
        <end position="101"/>
    </location>
</feature>
<organism evidence="2 3">
    <name type="scientific">Rossellomorea marisflavi</name>
    <dbReference type="NCBI Taxonomy" id="189381"/>
    <lineage>
        <taxon>Bacteria</taxon>
        <taxon>Bacillati</taxon>
        <taxon>Bacillota</taxon>
        <taxon>Bacilli</taxon>
        <taxon>Bacillales</taxon>
        <taxon>Bacillaceae</taxon>
        <taxon>Rossellomorea</taxon>
    </lineage>
</organism>
<accession>A0A0M0G5Z6</accession>
<dbReference type="InterPro" id="IPR012651">
    <property type="entry name" value="Thia_Transptr_ThiT"/>
</dbReference>
<dbReference type="RefSeq" id="WP_053428870.1">
    <property type="nucleotide sequence ID" value="NZ_CP096885.1"/>
</dbReference>
<keyword evidence="1" id="KW-0472">Membrane</keyword>
<dbReference type="AlphaFoldDB" id="A0A0M0G5Z6"/>
<comment type="caution">
    <text evidence="2">The sequence shown here is derived from an EMBL/GenBank/DDBJ whole genome shotgun (WGS) entry which is preliminary data.</text>
</comment>
<gene>
    <name evidence="2" type="ORF">AF331_15060</name>
</gene>
<evidence type="ECO:0000313" key="3">
    <source>
        <dbReference type="Proteomes" id="UP000037405"/>
    </source>
</evidence>
<dbReference type="Pfam" id="PF09515">
    <property type="entry name" value="Thia_YuaJ"/>
    <property type="match status" value="1"/>
</dbReference>
<sequence length="197" mass="21234">MKNMKLIVLIEVAIMAALAVVVDLIPSIKLTPSISFNVAMVPIFLLAFRRGFKAATLAGFIWGLLQVALGEAWVVHPVQVFLEYFVAFAFIGGAGLFSSRIQSAVRDGRKKGLLSWMLLAILVGSVARYFWHFIAGVFFFGYLAPDNLSPVLFSFAANGASMLGSAILCAIVLCALVATAPRLVKVEDGRPVNRKAA</sequence>